<dbReference type="NCBIfam" id="NF011635">
    <property type="entry name" value="PRK15061.1"/>
    <property type="match status" value="1"/>
</dbReference>
<evidence type="ECO:0000313" key="16">
    <source>
        <dbReference type="EMBL" id="SFP50445.1"/>
    </source>
</evidence>
<dbReference type="PROSITE" id="PS50873">
    <property type="entry name" value="PEROXIDASE_4"/>
    <property type="match status" value="1"/>
</dbReference>
<dbReference type="CDD" id="cd08200">
    <property type="entry name" value="catalase_peroxidase_2"/>
    <property type="match status" value="1"/>
</dbReference>
<dbReference type="EC" id="1.11.1.21" evidence="11 13"/>
<keyword evidence="4 13" id="KW-0560">Oxidoreductase</keyword>
<dbReference type="PROSITE" id="PS00436">
    <property type="entry name" value="PEROXIDASE_2"/>
    <property type="match status" value="1"/>
</dbReference>
<evidence type="ECO:0000256" key="11">
    <source>
        <dbReference type="ARBA" id="ARBA00067012"/>
    </source>
</evidence>
<comment type="catalytic activity">
    <reaction evidence="7 13 14">
        <text>2 H2O2 = O2 + 2 H2O</text>
        <dbReference type="Rhea" id="RHEA:20309"/>
        <dbReference type="ChEBI" id="CHEBI:15377"/>
        <dbReference type="ChEBI" id="CHEBI:15379"/>
        <dbReference type="ChEBI" id="CHEBI:16240"/>
        <dbReference type="EC" id="1.11.1.21"/>
    </reaction>
</comment>
<keyword evidence="3 13" id="KW-0479">Metal-binding</keyword>
<dbReference type="Pfam" id="PF00141">
    <property type="entry name" value="peroxidase"/>
    <property type="match status" value="2"/>
</dbReference>
<comment type="function">
    <text evidence="9">Bifunctional enzyme with both catalase and broad-spectrum peroxidase activity. Important for stationary phase survival.</text>
</comment>
<dbReference type="GO" id="GO:0070301">
    <property type="term" value="P:cellular response to hydrogen peroxide"/>
    <property type="evidence" value="ECO:0007669"/>
    <property type="project" value="TreeGrafter"/>
</dbReference>
<dbReference type="GO" id="GO:0042744">
    <property type="term" value="P:hydrogen peroxide catabolic process"/>
    <property type="evidence" value="ECO:0007669"/>
    <property type="project" value="UniProtKB-KW"/>
</dbReference>
<keyword evidence="5 13" id="KW-0408">Iron</keyword>
<sequence length="736" mass="81822">MDGNDIEQTGGCPVKHHTFRGPRNKDWWPNQLDLKILHQNSTLGDPMDPDFDYAEEFKKLDLDAVKQDIYKVLTDSQEWWPADWGHYGPFMIRMAWHSAGTYRSGDGRGGSSSGSQRFAPLNSWPDNANLDKARRLLWPVKKKYGKQLSWADLMILTGNCALESMGFKTFGFGGGRQDVWEPDESIYWGTEQEWLATSEKPNSRYSEGRALENPLAAVQMGLIYVNPEGPDGKPDPEAAAHDIRETFGRMAMNDEETVALIAGGHTFGKCHGAGDASLVGAEPEGADIAEQGLGWTSRHESGRGGHTITSGLEGAWTPTPTKWDMAYFDTLFGFEWNLVKSPAGAWQWQPKEESGQHIVPDAHDPEKKNPPMMATTDIALRVDPSYEKISRRFHENPEEFADAFARAWFKLTHRDMGPKVRYLGKEVPQEDLIWQDPVPAVDHDLVDDKDVTELKAKILDSGLSVQELVYTAWSSASTFRGSDKRGGANGARIRLAPQKDWEVNQPEQLKKVLDMLEGIRSAFNDAQTGNKRISLADIIVLGGVAAVEKAAKDGGHEVEVPFAPGRTDATDEQTDADSFDVLEPVADGFRNYVKPDYTIPAEQLLIDRAQLLTLTGPEMTVLIGGMRALDANFEGTKHGVLTDRPGVLSNDFFVNLLDMGVAWKAREDDARVFEGRDRATEEVKWTGTRVDLVFGSNSQLRALAEVYAADDAKEKFVKDFVAAWTKVMNADRFDLA</sequence>
<comment type="subunit">
    <text evidence="13">Homodimer or homotetramer.</text>
</comment>
<evidence type="ECO:0000313" key="17">
    <source>
        <dbReference type="Proteomes" id="UP000199356"/>
    </source>
</evidence>
<dbReference type="GO" id="GO:0004096">
    <property type="term" value="F:catalase activity"/>
    <property type="evidence" value="ECO:0007669"/>
    <property type="project" value="UniProtKB-UniRule"/>
</dbReference>
<comment type="catalytic activity">
    <reaction evidence="8 13 14">
        <text>H2O2 + AH2 = A + 2 H2O</text>
        <dbReference type="Rhea" id="RHEA:30275"/>
        <dbReference type="ChEBI" id="CHEBI:13193"/>
        <dbReference type="ChEBI" id="CHEBI:15377"/>
        <dbReference type="ChEBI" id="CHEBI:16240"/>
        <dbReference type="ChEBI" id="CHEBI:17499"/>
        <dbReference type="EC" id="1.11.1.21"/>
    </reaction>
</comment>
<evidence type="ECO:0000256" key="7">
    <source>
        <dbReference type="ARBA" id="ARBA00049145"/>
    </source>
</evidence>
<evidence type="ECO:0000256" key="5">
    <source>
        <dbReference type="ARBA" id="ARBA00023004"/>
    </source>
</evidence>
<evidence type="ECO:0000256" key="3">
    <source>
        <dbReference type="ARBA" id="ARBA00022723"/>
    </source>
</evidence>
<organism evidence="16 17">
    <name type="scientific">Tranquillimonas alkanivorans</name>
    <dbReference type="NCBI Taxonomy" id="441119"/>
    <lineage>
        <taxon>Bacteria</taxon>
        <taxon>Pseudomonadati</taxon>
        <taxon>Pseudomonadota</taxon>
        <taxon>Alphaproteobacteria</taxon>
        <taxon>Rhodobacterales</taxon>
        <taxon>Roseobacteraceae</taxon>
        <taxon>Tranquillimonas</taxon>
    </lineage>
</organism>
<dbReference type="PRINTS" id="PR00460">
    <property type="entry name" value="BPEROXIDASE"/>
</dbReference>
<dbReference type="GO" id="GO:0005829">
    <property type="term" value="C:cytosol"/>
    <property type="evidence" value="ECO:0007669"/>
    <property type="project" value="UniProtKB-ARBA"/>
</dbReference>
<feature type="active site" description="Proton acceptor" evidence="13">
    <location>
        <position position="97"/>
    </location>
</feature>
<keyword evidence="2 13" id="KW-0349">Heme</keyword>
<dbReference type="PRINTS" id="PR00458">
    <property type="entry name" value="PEROXIDASE"/>
</dbReference>
<feature type="cross-link" description="Tryptophyl-tyrosyl-methioninium (Tyr-Met) (with Trp-96)" evidence="13">
    <location>
        <begin position="224"/>
        <end position="250"/>
    </location>
</feature>
<evidence type="ECO:0000256" key="14">
    <source>
        <dbReference type="RuleBase" id="RU003451"/>
    </source>
</evidence>
<accession>A0A1I5QW21</accession>
<dbReference type="SUPFAM" id="SSF48113">
    <property type="entry name" value="Heme-dependent peroxidases"/>
    <property type="match status" value="2"/>
</dbReference>
<dbReference type="CDD" id="cd00649">
    <property type="entry name" value="catalase_peroxidase_1"/>
    <property type="match status" value="1"/>
</dbReference>
<evidence type="ECO:0000256" key="4">
    <source>
        <dbReference type="ARBA" id="ARBA00023002"/>
    </source>
</evidence>
<dbReference type="RefSeq" id="WP_093421475.1">
    <property type="nucleotide sequence ID" value="NZ_FOXA01000007.1"/>
</dbReference>
<dbReference type="FunFam" id="1.10.420.10:FF:000002">
    <property type="entry name" value="Catalase-peroxidase"/>
    <property type="match status" value="1"/>
</dbReference>
<evidence type="ECO:0000256" key="9">
    <source>
        <dbReference type="ARBA" id="ARBA00057360"/>
    </source>
</evidence>
<dbReference type="Proteomes" id="UP000199356">
    <property type="component" value="Unassembled WGS sequence"/>
</dbReference>
<dbReference type="PROSITE" id="PS00435">
    <property type="entry name" value="PEROXIDASE_1"/>
    <property type="match status" value="1"/>
</dbReference>
<dbReference type="FunFam" id="1.10.520.10:FF:000002">
    <property type="entry name" value="Catalase-peroxidase"/>
    <property type="match status" value="1"/>
</dbReference>
<evidence type="ECO:0000256" key="1">
    <source>
        <dbReference type="ARBA" id="ARBA00022559"/>
    </source>
</evidence>
<dbReference type="FunFam" id="1.10.520.10:FF:000004">
    <property type="entry name" value="Catalase-peroxidase"/>
    <property type="match status" value="1"/>
</dbReference>
<dbReference type="GO" id="GO:0046872">
    <property type="term" value="F:metal ion binding"/>
    <property type="evidence" value="ECO:0007669"/>
    <property type="project" value="UniProtKB-KW"/>
</dbReference>
<comment type="caution">
    <text evidence="13">Lacks conserved residue(s) required for the propagation of feature annotation.</text>
</comment>
<dbReference type="Gene3D" id="1.10.420.10">
    <property type="entry name" value="Peroxidase, domain 2"/>
    <property type="match status" value="2"/>
</dbReference>
<dbReference type="InterPro" id="IPR010255">
    <property type="entry name" value="Haem_peroxidase_sf"/>
</dbReference>
<comment type="PTM">
    <text evidence="13">Formation of the three residue Trp-Tyr-Met cross-link is important for the catalase, but not the peroxidase activity of the enzyme.</text>
</comment>
<dbReference type="Gene3D" id="1.10.520.10">
    <property type="match status" value="2"/>
</dbReference>
<evidence type="ECO:0000256" key="6">
    <source>
        <dbReference type="ARBA" id="ARBA00023324"/>
    </source>
</evidence>
<dbReference type="GO" id="GO:0020037">
    <property type="term" value="F:heme binding"/>
    <property type="evidence" value="ECO:0007669"/>
    <property type="project" value="InterPro"/>
</dbReference>
<feature type="binding site" description="axial binding residue" evidence="13">
    <location>
        <position position="265"/>
    </location>
    <ligand>
        <name>heme b</name>
        <dbReference type="ChEBI" id="CHEBI:60344"/>
    </ligand>
    <ligandPart>
        <name>Fe</name>
        <dbReference type="ChEBI" id="CHEBI:18248"/>
    </ligandPart>
</feature>
<evidence type="ECO:0000256" key="12">
    <source>
        <dbReference type="ARBA" id="ARBA00074141"/>
    </source>
</evidence>
<reference evidence="16 17" key="1">
    <citation type="submission" date="2016-10" db="EMBL/GenBank/DDBJ databases">
        <authorList>
            <person name="de Groot N.N."/>
        </authorList>
    </citation>
    <scope>NUCLEOTIDE SEQUENCE [LARGE SCALE GENOMIC DNA]</scope>
    <source>
        <strain evidence="16 17">DSM 19547</strain>
    </source>
</reference>
<dbReference type="FunFam" id="1.10.420.10:FF:000004">
    <property type="entry name" value="Catalase-peroxidase"/>
    <property type="match status" value="1"/>
</dbReference>
<comment type="similarity">
    <text evidence="10 13 14">Belongs to the peroxidase family. Peroxidase/catalase subfamily.</text>
</comment>
<dbReference type="InterPro" id="IPR000763">
    <property type="entry name" value="Catalase_peroxidase"/>
</dbReference>
<feature type="domain" description="Plant heme peroxidase family profile" evidence="15">
    <location>
        <begin position="130"/>
        <end position="425"/>
    </location>
</feature>
<dbReference type="EMBL" id="FOXA01000007">
    <property type="protein sequence ID" value="SFP50445.1"/>
    <property type="molecule type" value="Genomic_DNA"/>
</dbReference>
<dbReference type="InterPro" id="IPR019793">
    <property type="entry name" value="Peroxidases_heam-ligand_BS"/>
</dbReference>
<evidence type="ECO:0000256" key="10">
    <source>
        <dbReference type="ARBA" id="ARBA00060838"/>
    </source>
</evidence>
<evidence type="ECO:0000256" key="2">
    <source>
        <dbReference type="ARBA" id="ARBA00022617"/>
    </source>
</evidence>
<comment type="cofactor">
    <cofactor evidence="13">
        <name>heme b</name>
        <dbReference type="ChEBI" id="CHEBI:60344"/>
    </cofactor>
    <text evidence="13">Binds 1 heme b (iron(II)-protoporphyrin IX) group per dimer.</text>
</comment>
<dbReference type="STRING" id="441119.SAMN04488047_107140"/>
<evidence type="ECO:0000259" key="15">
    <source>
        <dbReference type="PROSITE" id="PS50873"/>
    </source>
</evidence>
<dbReference type="InterPro" id="IPR002016">
    <property type="entry name" value="Haem_peroxidase"/>
</dbReference>
<protein>
    <recommendedName>
        <fullName evidence="12 13">Catalase-peroxidase</fullName>
        <shortName evidence="13">CP</shortName>
        <ecNumber evidence="11 13">1.11.1.21</ecNumber>
    </recommendedName>
    <alternativeName>
        <fullName evidence="13">Peroxidase/catalase</fullName>
    </alternativeName>
</protein>
<dbReference type="OrthoDB" id="9759743at2"/>
<evidence type="ECO:0000256" key="8">
    <source>
        <dbReference type="ARBA" id="ARBA00051651"/>
    </source>
</evidence>
<proteinExistence type="inferred from homology"/>
<dbReference type="InterPro" id="IPR019794">
    <property type="entry name" value="Peroxidases_AS"/>
</dbReference>
<dbReference type="PANTHER" id="PTHR30555">
    <property type="entry name" value="HYDROPEROXIDASE I, BIFUNCTIONAL CATALASE-PEROXIDASE"/>
    <property type="match status" value="1"/>
</dbReference>
<dbReference type="HAMAP" id="MF_01961">
    <property type="entry name" value="Catal_peroxid"/>
    <property type="match status" value="1"/>
</dbReference>
<feature type="site" description="Transition state stabilizer" evidence="13">
    <location>
        <position position="93"/>
    </location>
</feature>
<keyword evidence="1 13" id="KW-0575">Peroxidase</keyword>
<dbReference type="AlphaFoldDB" id="A0A1I5QW21"/>
<dbReference type="NCBIfam" id="TIGR00198">
    <property type="entry name" value="cat_per_HPI"/>
    <property type="match status" value="1"/>
</dbReference>
<dbReference type="PANTHER" id="PTHR30555:SF0">
    <property type="entry name" value="CATALASE-PEROXIDASE"/>
    <property type="match status" value="1"/>
</dbReference>
<name>A0A1I5QW21_9RHOB</name>
<gene>
    <name evidence="13" type="primary">katG</name>
    <name evidence="16" type="ORF">SAMN04488047_107140</name>
</gene>
<evidence type="ECO:0000256" key="13">
    <source>
        <dbReference type="HAMAP-Rule" id="MF_01961"/>
    </source>
</evidence>
<keyword evidence="6 13" id="KW-0376">Hydrogen peroxide</keyword>
<keyword evidence="17" id="KW-1185">Reference proteome</keyword>